<proteinExistence type="predicted"/>
<name>A0A4Y2JEM3_ARAVE</name>
<evidence type="ECO:0000313" key="2">
    <source>
        <dbReference type="EMBL" id="GBM87909.1"/>
    </source>
</evidence>
<evidence type="ECO:0000313" key="3">
    <source>
        <dbReference type="Proteomes" id="UP000499080"/>
    </source>
</evidence>
<sequence>MNRDLPVMGEIVFVVMSSGCGMRFVAEILASGSCPESPWSCCLRSGRGRKCGAFREDDDADNPSPEGGNEERVERQVGTIFDQGQRSGSLPVCKMTWGGSAGGRSYRGLWCIGI</sequence>
<comment type="caution">
    <text evidence="2">The sequence shown here is derived from an EMBL/GenBank/DDBJ whole genome shotgun (WGS) entry which is preliminary data.</text>
</comment>
<reference evidence="2 3" key="1">
    <citation type="journal article" date="2019" name="Sci. Rep.">
        <title>Orb-weaving spider Araneus ventricosus genome elucidates the spidroin gene catalogue.</title>
        <authorList>
            <person name="Kono N."/>
            <person name="Nakamura H."/>
            <person name="Ohtoshi R."/>
            <person name="Moran D.A.P."/>
            <person name="Shinohara A."/>
            <person name="Yoshida Y."/>
            <person name="Fujiwara M."/>
            <person name="Mori M."/>
            <person name="Tomita M."/>
            <person name="Arakawa K."/>
        </authorList>
    </citation>
    <scope>NUCLEOTIDE SEQUENCE [LARGE SCALE GENOMIC DNA]</scope>
</reference>
<accession>A0A4Y2JEM3</accession>
<dbReference type="EMBL" id="BGPR01003419">
    <property type="protein sequence ID" value="GBM87909.1"/>
    <property type="molecule type" value="Genomic_DNA"/>
</dbReference>
<organism evidence="2 3">
    <name type="scientific">Araneus ventricosus</name>
    <name type="common">Orbweaver spider</name>
    <name type="synonym">Epeira ventricosa</name>
    <dbReference type="NCBI Taxonomy" id="182803"/>
    <lineage>
        <taxon>Eukaryota</taxon>
        <taxon>Metazoa</taxon>
        <taxon>Ecdysozoa</taxon>
        <taxon>Arthropoda</taxon>
        <taxon>Chelicerata</taxon>
        <taxon>Arachnida</taxon>
        <taxon>Araneae</taxon>
        <taxon>Araneomorphae</taxon>
        <taxon>Entelegynae</taxon>
        <taxon>Araneoidea</taxon>
        <taxon>Araneidae</taxon>
        <taxon>Araneus</taxon>
    </lineage>
</organism>
<dbReference type="AlphaFoldDB" id="A0A4Y2JEM3"/>
<evidence type="ECO:0000256" key="1">
    <source>
        <dbReference type="SAM" id="MobiDB-lite"/>
    </source>
</evidence>
<protein>
    <submittedName>
        <fullName evidence="2">Uncharacterized protein</fullName>
    </submittedName>
</protein>
<gene>
    <name evidence="2" type="ORF">AVEN_170924_1</name>
</gene>
<keyword evidence="3" id="KW-1185">Reference proteome</keyword>
<feature type="region of interest" description="Disordered" evidence="1">
    <location>
        <begin position="53"/>
        <end position="86"/>
    </location>
</feature>
<dbReference type="Proteomes" id="UP000499080">
    <property type="component" value="Unassembled WGS sequence"/>
</dbReference>